<dbReference type="InterPro" id="IPR024051">
    <property type="entry name" value="AICAR_Tfase_dup_dom_sf"/>
</dbReference>
<comment type="similarity">
    <text evidence="5">Belongs to the PurH family.</text>
</comment>
<comment type="catalytic activity">
    <reaction evidence="16">
        <text>(6R)-10-formyltetrahydrofolate + 5-amino-1-(5-phospho-beta-D-ribosyl)imidazole-4-carboxamide = 5-formamido-1-(5-phospho-D-ribosyl)imidazole-4-carboxamide + (6S)-5,6,7,8-tetrahydrofolate</text>
        <dbReference type="Rhea" id="RHEA:22192"/>
        <dbReference type="ChEBI" id="CHEBI:57453"/>
        <dbReference type="ChEBI" id="CHEBI:58467"/>
        <dbReference type="ChEBI" id="CHEBI:58475"/>
        <dbReference type="ChEBI" id="CHEBI:195366"/>
        <dbReference type="EC" id="2.1.2.3"/>
    </reaction>
    <physiologicalReaction direction="left-to-right" evidence="16">
        <dbReference type="Rhea" id="RHEA:22193"/>
    </physiologicalReaction>
</comment>
<dbReference type="InterPro" id="IPR016193">
    <property type="entry name" value="Cytidine_deaminase-like"/>
</dbReference>
<keyword evidence="10" id="KW-0808">Transferase</keyword>
<dbReference type="CDD" id="cd01421">
    <property type="entry name" value="IMPCH"/>
    <property type="match status" value="1"/>
</dbReference>
<evidence type="ECO:0000256" key="6">
    <source>
        <dbReference type="ARBA" id="ARBA00012253"/>
    </source>
</evidence>
<keyword evidence="9" id="KW-0963">Cytoplasm</keyword>
<comment type="subcellular location">
    <subcellularLocation>
        <location evidence="2">Cytoplasm</location>
        <location evidence="2">Cytosol</location>
    </subcellularLocation>
</comment>
<comment type="pathway">
    <text evidence="4">Purine metabolism; IMP biosynthesis via de novo pathway; 5-formamido-1-(5-phospho-D-ribosyl)imidazole-4-carboxamide from 5-amino-1-(5-phospho-D-ribosyl)imidazole-4-carboxamide (10-formyl THF route): step 1/1.</text>
</comment>
<evidence type="ECO:0000256" key="15">
    <source>
        <dbReference type="ARBA" id="ARBA00046691"/>
    </source>
</evidence>
<evidence type="ECO:0000256" key="2">
    <source>
        <dbReference type="ARBA" id="ARBA00004514"/>
    </source>
</evidence>
<dbReference type="PANTHER" id="PTHR11692">
    <property type="entry name" value="BIFUNCTIONAL PURINE BIOSYNTHESIS PROTEIN PURH"/>
    <property type="match status" value="1"/>
</dbReference>
<dbReference type="Gene3D" id="1.10.287.440">
    <property type="match status" value="1"/>
</dbReference>
<evidence type="ECO:0000256" key="10">
    <source>
        <dbReference type="ARBA" id="ARBA00022679"/>
    </source>
</evidence>
<dbReference type="InterPro" id="IPR024050">
    <property type="entry name" value="AICAR_Tfase_insert_dom_sf"/>
</dbReference>
<evidence type="ECO:0000256" key="17">
    <source>
        <dbReference type="ARBA" id="ARBA00048341"/>
    </source>
</evidence>
<comment type="caution">
    <text evidence="19">The sequence shown here is derived from an EMBL/GenBank/DDBJ whole genome shotgun (WGS) entry which is preliminary data.</text>
</comment>
<dbReference type="InterPro" id="IPR011607">
    <property type="entry name" value="MGS-like_dom"/>
</dbReference>
<dbReference type="EC" id="2.1.2.3" evidence="6"/>
<evidence type="ECO:0000256" key="8">
    <source>
        <dbReference type="ARBA" id="ARBA00017905"/>
    </source>
</evidence>
<comment type="pathway">
    <text evidence="3">Purine metabolism; IMP biosynthesis via de novo pathway; IMP from 5-formamido-1-(5-phospho-D-ribosyl)imidazole-4-carboxamide: step 1/1.</text>
</comment>
<dbReference type="Pfam" id="PF01808">
    <property type="entry name" value="AICARFT_IMPCHas"/>
    <property type="match status" value="1"/>
</dbReference>
<dbReference type="Proteomes" id="UP001159427">
    <property type="component" value="Unassembled WGS sequence"/>
</dbReference>
<dbReference type="Pfam" id="PF02142">
    <property type="entry name" value="MGS"/>
    <property type="match status" value="1"/>
</dbReference>
<evidence type="ECO:0000256" key="11">
    <source>
        <dbReference type="ARBA" id="ARBA00022755"/>
    </source>
</evidence>
<dbReference type="SMART" id="SM00798">
    <property type="entry name" value="AICARFT_IMPCHas"/>
    <property type="match status" value="1"/>
</dbReference>
<dbReference type="Gene3D" id="3.40.50.1380">
    <property type="entry name" value="Methylglyoxal synthase-like domain"/>
    <property type="match status" value="1"/>
</dbReference>
<keyword evidence="11" id="KW-0658">Purine biosynthesis</keyword>
<evidence type="ECO:0000256" key="3">
    <source>
        <dbReference type="ARBA" id="ARBA00004844"/>
    </source>
</evidence>
<evidence type="ECO:0000256" key="9">
    <source>
        <dbReference type="ARBA" id="ARBA00022490"/>
    </source>
</evidence>
<dbReference type="InterPro" id="IPR036914">
    <property type="entry name" value="MGS-like_dom_sf"/>
</dbReference>
<accession>A0ABN8M0N4</accession>
<dbReference type="EC" id="3.5.4.10" evidence="7"/>
<evidence type="ECO:0000313" key="19">
    <source>
        <dbReference type="EMBL" id="CAH3021928.1"/>
    </source>
</evidence>
<dbReference type="NCBIfam" id="NF005492">
    <property type="entry name" value="PRK07106.1"/>
    <property type="match status" value="1"/>
</dbReference>
<evidence type="ECO:0000256" key="5">
    <source>
        <dbReference type="ARBA" id="ARBA00007667"/>
    </source>
</evidence>
<keyword evidence="20" id="KW-1185">Reference proteome</keyword>
<sequence length="595" mass="65381">MATSDAGKLAILSVSNKEGLVEFGKKLHELGFKLIASGGTAKKLRSADITVGDVSSVTGAPEMLGGRVKTLHPAVHGGILARLTEADKSDMTQQGYEYIRIVVCNLYPFVKTISKEGCTMEDAVEEIDIGGVTLLRAAAKNHARVTVICDPKDYDRVADEMTSTDDKDTSINTRKMLALKAFSHTAAYDEAISDYFRKKYSEGVSHIPLRYGMNPHQKPAQLFTSEPKLPVNILNGSPGFINLCDAFNSWQLVRELRQSLDLPAAASFKHVSPAGAAVGEPLTKEQAKLCMVDDMIDSLTPLATAYARARGADRMSSFGDWVALSDVCDLPTAKIISREVSDGIIAPGYEPDALEVLKKKKGGKYCVLEMDPDYEPAEYETRTIFGLKLEQLRNNARIDKSFFTNIPSKRKELPKSALRDLTVASIALKYTQSNSVCYAKDGQVIGIGAGQQSRIHCTRLAGDKANNWWLRQHPRVMGMVFKKGVKRAEMSNAIDVYVNGTVGQDTDKEAWTEMFENPPELLTEADRKEWIATLQGVSLSSDAFFPFRDNIDRAHLSGVEFIASPAGSVADEVCIKAADEHNMTMVLTNMRLFHH</sequence>
<evidence type="ECO:0000313" key="20">
    <source>
        <dbReference type="Proteomes" id="UP001159427"/>
    </source>
</evidence>
<evidence type="ECO:0000256" key="16">
    <source>
        <dbReference type="ARBA" id="ARBA00047515"/>
    </source>
</evidence>
<dbReference type="NCBIfam" id="TIGR00355">
    <property type="entry name" value="purH"/>
    <property type="match status" value="1"/>
</dbReference>
<evidence type="ECO:0000256" key="1">
    <source>
        <dbReference type="ARBA" id="ARBA00000945"/>
    </source>
</evidence>
<keyword evidence="13" id="KW-0511">Multifunctional enzyme</keyword>
<evidence type="ECO:0000256" key="13">
    <source>
        <dbReference type="ARBA" id="ARBA00023268"/>
    </source>
</evidence>
<proteinExistence type="inferred from homology"/>
<dbReference type="InterPro" id="IPR002695">
    <property type="entry name" value="PurH-like"/>
</dbReference>
<comment type="catalytic activity">
    <reaction evidence="17">
        <text>IMP + H2O = 5-formamido-1-(5-phospho-D-ribosyl)imidazole-4-carboxamide</text>
        <dbReference type="Rhea" id="RHEA:18445"/>
        <dbReference type="ChEBI" id="CHEBI:15377"/>
        <dbReference type="ChEBI" id="CHEBI:58053"/>
        <dbReference type="ChEBI" id="CHEBI:58467"/>
        <dbReference type="EC" id="3.5.4.10"/>
    </reaction>
    <physiologicalReaction direction="right-to-left" evidence="17">
        <dbReference type="Rhea" id="RHEA:18447"/>
    </physiologicalReaction>
</comment>
<evidence type="ECO:0000256" key="14">
    <source>
        <dbReference type="ARBA" id="ARBA00032307"/>
    </source>
</evidence>
<dbReference type="SUPFAM" id="SSF53927">
    <property type="entry name" value="Cytidine deaminase-like"/>
    <property type="match status" value="1"/>
</dbReference>
<gene>
    <name evidence="19" type="ORF">PEVE_00013216</name>
</gene>
<dbReference type="Gene3D" id="3.40.140.20">
    <property type="match status" value="2"/>
</dbReference>
<dbReference type="PANTHER" id="PTHR11692:SF0">
    <property type="entry name" value="BIFUNCTIONAL PURINE BIOSYNTHESIS PROTEIN ATIC"/>
    <property type="match status" value="1"/>
</dbReference>
<dbReference type="EMBL" id="CALNXI010000199">
    <property type="protein sequence ID" value="CAH3021928.1"/>
    <property type="molecule type" value="Genomic_DNA"/>
</dbReference>
<dbReference type="PIRSF" id="PIRSF000414">
    <property type="entry name" value="AICARFT_IMPCHas"/>
    <property type="match status" value="1"/>
</dbReference>
<comment type="catalytic activity">
    <reaction evidence="1">
        <text>10-formyldihydrofolate + 5-amino-1-(5-phospho-beta-D-ribosyl)imidazole-4-carboxamide = 5-formamido-1-(5-phospho-D-ribosyl)imidazole-4-carboxamide + 7,8-dihydrofolate</text>
        <dbReference type="Rhea" id="RHEA:59144"/>
        <dbReference type="ChEBI" id="CHEBI:57451"/>
        <dbReference type="ChEBI" id="CHEBI:57452"/>
        <dbReference type="ChEBI" id="CHEBI:58467"/>
        <dbReference type="ChEBI" id="CHEBI:58475"/>
    </reaction>
    <physiologicalReaction direction="left-to-right" evidence="1">
        <dbReference type="Rhea" id="RHEA:59145"/>
    </physiologicalReaction>
</comment>
<keyword evidence="12" id="KW-0378">Hydrolase</keyword>
<comment type="subunit">
    <text evidence="15">Homodimer. Associates with internalized INSR complexes on Golgi/endosomal membranes. Interacts with INSR; ATIC together with PRKAA2/AMPK2 and HACD3/PTPLAD1 is proposed to be part of a signaling network regulating INSR autophosphorylation and endocytosis.</text>
</comment>
<name>A0ABN8M0N4_9CNID</name>
<evidence type="ECO:0000256" key="7">
    <source>
        <dbReference type="ARBA" id="ARBA00012712"/>
    </source>
</evidence>
<organism evidence="19 20">
    <name type="scientific">Porites evermanni</name>
    <dbReference type="NCBI Taxonomy" id="104178"/>
    <lineage>
        <taxon>Eukaryota</taxon>
        <taxon>Metazoa</taxon>
        <taxon>Cnidaria</taxon>
        <taxon>Anthozoa</taxon>
        <taxon>Hexacorallia</taxon>
        <taxon>Scleractinia</taxon>
        <taxon>Fungiina</taxon>
        <taxon>Poritidae</taxon>
        <taxon>Porites</taxon>
    </lineage>
</organism>
<dbReference type="PROSITE" id="PS51855">
    <property type="entry name" value="MGS"/>
    <property type="match status" value="1"/>
</dbReference>
<dbReference type="HAMAP" id="MF_00139">
    <property type="entry name" value="PurH"/>
    <property type="match status" value="1"/>
</dbReference>
<dbReference type="SUPFAM" id="SSF52335">
    <property type="entry name" value="Methylglyoxal synthase-like"/>
    <property type="match status" value="1"/>
</dbReference>
<reference evidence="19 20" key="1">
    <citation type="submission" date="2022-05" db="EMBL/GenBank/DDBJ databases">
        <authorList>
            <consortium name="Genoscope - CEA"/>
            <person name="William W."/>
        </authorList>
    </citation>
    <scope>NUCLEOTIDE SEQUENCE [LARGE SCALE GENOMIC DNA]</scope>
</reference>
<evidence type="ECO:0000259" key="18">
    <source>
        <dbReference type="PROSITE" id="PS51855"/>
    </source>
</evidence>
<dbReference type="SMART" id="SM00851">
    <property type="entry name" value="MGS"/>
    <property type="match status" value="1"/>
</dbReference>
<feature type="domain" description="MGS-like" evidence="18">
    <location>
        <begin position="1"/>
        <end position="149"/>
    </location>
</feature>
<evidence type="ECO:0000256" key="4">
    <source>
        <dbReference type="ARBA" id="ARBA00004954"/>
    </source>
</evidence>
<protein>
    <recommendedName>
        <fullName evidence="8">Bifunctional purine biosynthesis protein ATIC</fullName>
        <ecNumber evidence="6">2.1.2.3</ecNumber>
        <ecNumber evidence="7">3.5.4.10</ecNumber>
    </recommendedName>
    <alternativeName>
        <fullName evidence="14">AICAR transformylase/inosine monophosphate cyclohydrolase</fullName>
    </alternativeName>
</protein>
<evidence type="ECO:0000256" key="12">
    <source>
        <dbReference type="ARBA" id="ARBA00022801"/>
    </source>
</evidence>